<evidence type="ECO:0000313" key="3">
    <source>
        <dbReference type="Proteomes" id="UP000260537"/>
    </source>
</evidence>
<dbReference type="KEGG" id="vg:54994702"/>
<feature type="transmembrane region" description="Helical" evidence="1">
    <location>
        <begin position="6"/>
        <end position="29"/>
    </location>
</feature>
<keyword evidence="1" id="KW-0812">Transmembrane</keyword>
<proteinExistence type="predicted"/>
<name>A0A249Y228_9CAUD</name>
<dbReference type="Proteomes" id="UP000260537">
    <property type="component" value="Segment"/>
</dbReference>
<evidence type="ECO:0000256" key="1">
    <source>
        <dbReference type="SAM" id="Phobius"/>
    </source>
</evidence>
<reference evidence="2 3" key="1">
    <citation type="submission" date="2017-04" db="EMBL/GenBank/DDBJ databases">
        <title>Complete Genome Sequence of Lytic Bacteriophage SG1 Infecting Salmonella Gallinarum Isolates.</title>
        <authorList>
            <person name="Kim D."/>
            <person name="Kim Y.J."/>
            <person name="Han B.K."/>
            <person name="Kim H."/>
        </authorList>
    </citation>
    <scope>NUCLEOTIDE SEQUENCE [LARGE SCALE GENOMIC DNA]</scope>
</reference>
<dbReference type="EMBL" id="MF001363">
    <property type="protein sequence ID" value="ASZ77756.1"/>
    <property type="molecule type" value="Genomic_DNA"/>
</dbReference>
<keyword evidence="1" id="KW-1133">Transmembrane helix</keyword>
<accession>A0A249Y228</accession>
<protein>
    <submittedName>
        <fullName evidence="2">Uncharacterized protein</fullName>
    </submittedName>
</protein>
<dbReference type="RefSeq" id="YP_009804111.1">
    <property type="nucleotide sequence ID" value="NC_047999.1"/>
</dbReference>
<organism evidence="2 3">
    <name type="scientific">Salmonella phage SH9</name>
    <dbReference type="NCBI Taxonomy" id="2025819"/>
    <lineage>
        <taxon>Viruses</taxon>
        <taxon>Duplodnaviria</taxon>
        <taxon>Heunggongvirae</taxon>
        <taxon>Uroviricota</taxon>
        <taxon>Caudoviricetes</taxon>
        <taxon>Demerecviridae</taxon>
        <taxon>Markadamsvirinae</taxon>
        <taxon>Epseptimavirus</taxon>
        <taxon>Epseptimavirus SH9</taxon>
    </lineage>
</organism>
<keyword evidence="3" id="KW-1185">Reference proteome</keyword>
<keyword evidence="1" id="KW-0472">Membrane</keyword>
<sequence>MERAIVKMLTFVCGVSSAAMLITLVIMIIRDARIF</sequence>
<evidence type="ECO:0000313" key="2">
    <source>
        <dbReference type="EMBL" id="ASZ77756.1"/>
    </source>
</evidence>
<dbReference type="GeneID" id="54994702"/>